<reference evidence="1" key="1">
    <citation type="submission" date="2019-08" db="EMBL/GenBank/DDBJ databases">
        <title>The complete genome of Acinetobacter defluvii strain WCHAD010030.</title>
        <authorList>
            <person name="Hu Y."/>
            <person name="Qin J."/>
            <person name="Feng Y."/>
            <person name="Zong Z."/>
        </authorList>
    </citation>
    <scope>NUCLEOTIDE SEQUENCE</scope>
    <source>
        <strain evidence="1">WCHA30</strain>
    </source>
</reference>
<dbReference type="OrthoDB" id="8609885at2"/>
<evidence type="ECO:0000313" key="2">
    <source>
        <dbReference type="Proteomes" id="UP000245977"/>
    </source>
</evidence>
<sequence length="631" mass="71183">MSDYTPPDALNVVLNFTQELKLTDSHNLVLNFGAENGFNYANISIDTSFRFRAIGAVEPPIDVHGSANIHIDTSFALEAVGTFDINHIVGVTLNSAIGYQKALPCLSAIQTPWSKPILRVSNEALFYDAGLTQINAVGIRYEEGGLLTRNICSIFEETTGLSSDLNLDWQENLRLRKANAFQYETAKKLSIKRHFDWVELVRKRKQITYSHEVAQHFEKTYQFEWDKGLEITTTSEFAWQKARPIYYRKHPVQPWPEPEIPQYVGSTDLNFICLLHEVDSHNVVLNFGDEDCIPSLSPRNWWYIVNNIEVSRLDNGEKITVIDGGYNTSRSQWCWSYNLTVPASEISKLEPIAGQPVILKIQVNDNIHHMLLENRSRSRRFAEDVWKLTGRSQTALLDAPYSPTRSFLQENERTSVQLVQAELDRVNSDAQLNWQLIDELGWIVPTNSLSYVNQTPIATIKQIAEAGGGFVYSEKGSNTLSIRAKYKKTFWDAMQFDDYDRLLPEGLVTSQSTDYEPYPDYNSVTLTNDRTGFTGQIKRTGTAGDVLQETVSNPLFTAVSMGGYGKALLAKAGMIETHSLEIPVQKDVGECEPGDVIAFNAEWWGIVESVSVSFSHAVINQNLTVERVLNE</sequence>
<proteinExistence type="predicted"/>
<dbReference type="KEGG" id="adv:DJ533_10490"/>
<dbReference type="Proteomes" id="UP000245977">
    <property type="component" value="Chromosome"/>
</dbReference>
<dbReference type="EMBL" id="CP029397">
    <property type="protein sequence ID" value="AWL28961.1"/>
    <property type="molecule type" value="Genomic_DNA"/>
</dbReference>
<dbReference type="STRING" id="1871111.GCA_001704615_01163"/>
<dbReference type="AlphaFoldDB" id="A0A2S2FDA8"/>
<gene>
    <name evidence="1" type="ORF">DJ533_10490</name>
</gene>
<keyword evidence="2" id="KW-1185">Reference proteome</keyword>
<evidence type="ECO:0000313" key="1">
    <source>
        <dbReference type="EMBL" id="AWL28961.1"/>
    </source>
</evidence>
<dbReference type="RefSeq" id="WP_065995041.1">
    <property type="nucleotide sequence ID" value="NZ_CP029397.2"/>
</dbReference>
<organism evidence="1 2">
    <name type="scientific">Acinetobacter defluvii</name>
    <dbReference type="NCBI Taxonomy" id="1871111"/>
    <lineage>
        <taxon>Bacteria</taxon>
        <taxon>Pseudomonadati</taxon>
        <taxon>Pseudomonadota</taxon>
        <taxon>Gammaproteobacteria</taxon>
        <taxon>Moraxellales</taxon>
        <taxon>Moraxellaceae</taxon>
        <taxon>Acinetobacter</taxon>
    </lineage>
</organism>
<protein>
    <submittedName>
        <fullName evidence="1">Uncharacterized protein</fullName>
    </submittedName>
</protein>
<name>A0A2S2FDA8_9GAMM</name>
<accession>A0A2S2FDA8</accession>